<dbReference type="Proteomes" id="UP001472677">
    <property type="component" value="Unassembled WGS sequence"/>
</dbReference>
<dbReference type="EMBL" id="JBBPBM010000027">
    <property type="protein sequence ID" value="KAK8538877.1"/>
    <property type="molecule type" value="Genomic_DNA"/>
</dbReference>
<evidence type="ECO:0000313" key="2">
    <source>
        <dbReference type="Proteomes" id="UP001472677"/>
    </source>
</evidence>
<evidence type="ECO:0000313" key="1">
    <source>
        <dbReference type="EMBL" id="KAK8538877.1"/>
    </source>
</evidence>
<reference evidence="1 2" key="1">
    <citation type="journal article" date="2024" name="G3 (Bethesda)">
        <title>Genome assembly of Hibiscus sabdariffa L. provides insights into metabolisms of medicinal natural products.</title>
        <authorList>
            <person name="Kim T."/>
        </authorList>
    </citation>
    <scope>NUCLEOTIDE SEQUENCE [LARGE SCALE GENOMIC DNA]</scope>
    <source>
        <strain evidence="1">TK-2024</strain>
        <tissue evidence="1">Old leaves</tissue>
    </source>
</reference>
<keyword evidence="2" id="KW-1185">Reference proteome</keyword>
<proteinExistence type="predicted"/>
<gene>
    <name evidence="1" type="ORF">V6N12_034584</name>
</gene>
<organism evidence="1 2">
    <name type="scientific">Hibiscus sabdariffa</name>
    <name type="common">roselle</name>
    <dbReference type="NCBI Taxonomy" id="183260"/>
    <lineage>
        <taxon>Eukaryota</taxon>
        <taxon>Viridiplantae</taxon>
        <taxon>Streptophyta</taxon>
        <taxon>Embryophyta</taxon>
        <taxon>Tracheophyta</taxon>
        <taxon>Spermatophyta</taxon>
        <taxon>Magnoliopsida</taxon>
        <taxon>eudicotyledons</taxon>
        <taxon>Gunneridae</taxon>
        <taxon>Pentapetalae</taxon>
        <taxon>rosids</taxon>
        <taxon>malvids</taxon>
        <taxon>Malvales</taxon>
        <taxon>Malvaceae</taxon>
        <taxon>Malvoideae</taxon>
        <taxon>Hibiscus</taxon>
    </lineage>
</organism>
<protein>
    <submittedName>
        <fullName evidence="1">Uncharacterized protein</fullName>
    </submittedName>
</protein>
<sequence length="147" mass="16533">MILTIHFIREEEKSKGIDPLQELAHLMAEVKIAFLHQDLALKECRASLPSRTRCSPLKLGLASLSFFHLGKTLQTLDFKVRLLLRSLMSQGKHNSLSLARPLLFFQGRLSSAKTESVTLGKEKKGEGSRWNPARQALAFGRLAYCSR</sequence>
<name>A0ABR2DHL3_9ROSI</name>
<comment type="caution">
    <text evidence="1">The sequence shown here is derived from an EMBL/GenBank/DDBJ whole genome shotgun (WGS) entry which is preliminary data.</text>
</comment>
<accession>A0ABR2DHL3</accession>